<evidence type="ECO:0000313" key="1">
    <source>
        <dbReference type="EMBL" id="CAG8692861.1"/>
    </source>
</evidence>
<sequence>LPFSIGITLDADYFTLDYDWALLSLLLYRQQCDNFTADKCNEHKRYIYNLSAIINSEDLPETVIERASNFSDGVLSYQSPDTPDFARECVSIVLGVPFLQPEYNQHKLKRLRKQANEDETDHQIHPIPFQSSTSRSFYSSRPRLILKNDAWLLDGHMEVEDLVEICYSYGAVEVAMELKNMFKELTNAQTVRSFREMQLSMQWQLNLDDELFHLK</sequence>
<gene>
    <name evidence="1" type="ORF">RFULGI_LOCUS10073</name>
</gene>
<accession>A0A9N9HM35</accession>
<proteinExistence type="predicted"/>
<dbReference type="AlphaFoldDB" id="A0A9N9HM35"/>
<feature type="non-terminal residue" evidence="1">
    <location>
        <position position="215"/>
    </location>
</feature>
<keyword evidence="2" id="KW-1185">Reference proteome</keyword>
<name>A0A9N9HM35_9GLOM</name>
<dbReference type="EMBL" id="CAJVPZ010019224">
    <property type="protein sequence ID" value="CAG8692861.1"/>
    <property type="molecule type" value="Genomic_DNA"/>
</dbReference>
<evidence type="ECO:0000313" key="2">
    <source>
        <dbReference type="Proteomes" id="UP000789396"/>
    </source>
</evidence>
<reference evidence="1" key="1">
    <citation type="submission" date="2021-06" db="EMBL/GenBank/DDBJ databases">
        <authorList>
            <person name="Kallberg Y."/>
            <person name="Tangrot J."/>
            <person name="Rosling A."/>
        </authorList>
    </citation>
    <scope>NUCLEOTIDE SEQUENCE</scope>
    <source>
        <strain evidence="1">IN212</strain>
    </source>
</reference>
<comment type="caution">
    <text evidence="1">The sequence shown here is derived from an EMBL/GenBank/DDBJ whole genome shotgun (WGS) entry which is preliminary data.</text>
</comment>
<dbReference type="Proteomes" id="UP000789396">
    <property type="component" value="Unassembled WGS sequence"/>
</dbReference>
<dbReference type="OrthoDB" id="2401457at2759"/>
<protein>
    <submittedName>
        <fullName evidence="1">14251_t:CDS:1</fullName>
    </submittedName>
</protein>
<organism evidence="1 2">
    <name type="scientific">Racocetra fulgida</name>
    <dbReference type="NCBI Taxonomy" id="60492"/>
    <lineage>
        <taxon>Eukaryota</taxon>
        <taxon>Fungi</taxon>
        <taxon>Fungi incertae sedis</taxon>
        <taxon>Mucoromycota</taxon>
        <taxon>Glomeromycotina</taxon>
        <taxon>Glomeromycetes</taxon>
        <taxon>Diversisporales</taxon>
        <taxon>Gigasporaceae</taxon>
        <taxon>Racocetra</taxon>
    </lineage>
</organism>
<feature type="non-terminal residue" evidence="1">
    <location>
        <position position="1"/>
    </location>
</feature>